<dbReference type="EMBL" id="LNJE01000034">
    <property type="protein sequence ID" value="KYC55766.1"/>
    <property type="molecule type" value="Genomic_DNA"/>
</dbReference>
<gene>
    <name evidence="1" type="ORF">APG09_01554</name>
</gene>
<name>A0A150JEV9_9EURY</name>
<dbReference type="AlphaFoldDB" id="A0A150JEV9"/>
<accession>A0A150JEV9</accession>
<evidence type="ECO:0000313" key="1">
    <source>
        <dbReference type="EMBL" id="KYC55766.1"/>
    </source>
</evidence>
<dbReference type="InterPro" id="IPR027396">
    <property type="entry name" value="DsrEFH-like"/>
</dbReference>
<proteinExistence type="predicted"/>
<organism evidence="1">
    <name type="scientific">Candidatus Methanofastidiosum methylothiophilum</name>
    <dbReference type="NCBI Taxonomy" id="1705564"/>
    <lineage>
        <taxon>Archaea</taxon>
        <taxon>Methanobacteriati</taxon>
        <taxon>Methanobacteriota</taxon>
        <taxon>Stenosarchaea group</taxon>
        <taxon>Candidatus Methanofastidiosia</taxon>
        <taxon>Candidatus Methanofastidiosales</taxon>
        <taxon>Candidatus Methanofastidiosaceae</taxon>
        <taxon>Candidatus Methanofastidiosum</taxon>
    </lineage>
</organism>
<comment type="caution">
    <text evidence="1">The sequence shown here is derived from an EMBL/GenBank/DDBJ whole genome shotgun (WGS) entry which is preliminary data.</text>
</comment>
<protein>
    <submittedName>
        <fullName evidence="1">DsrE/DsrF-like family protein</fullName>
    </submittedName>
</protein>
<dbReference type="Gene3D" id="3.40.1260.10">
    <property type="entry name" value="DsrEFH-like"/>
    <property type="match status" value="1"/>
</dbReference>
<reference evidence="1" key="1">
    <citation type="journal article" date="2016" name="ISME J.">
        <title>Chasing the elusive Euryarchaeota class WSA2: genomes reveal a uniquely fastidious methyl-reducing methanogen.</title>
        <authorList>
            <person name="Nobu M.K."/>
            <person name="Narihiro T."/>
            <person name="Kuroda K."/>
            <person name="Mei R."/>
            <person name="Liu W.T."/>
        </authorList>
    </citation>
    <scope>NUCLEOTIDE SEQUENCE [LARGE SCALE GENOMIC DNA]</scope>
    <source>
        <strain evidence="1">ADurb1213_Bin02801</strain>
    </source>
</reference>
<dbReference type="Pfam" id="PF02635">
    <property type="entry name" value="DsrE"/>
    <property type="match status" value="1"/>
</dbReference>
<sequence>MKIGIIISDNDAEKCWNAFRFGNFCLGQRDEVKIFLMGKGVEYEKTLNVKFNTIEQAEIFLSEGGEIFACGTCIKSRGQKDSEMCPLSTMKDAYDIVVGSDKVVCF</sequence>
<dbReference type="InterPro" id="IPR003787">
    <property type="entry name" value="Sulphur_relay_DsrE/F-like"/>
</dbReference>
<dbReference type="SUPFAM" id="SSF75169">
    <property type="entry name" value="DsrEFH-like"/>
    <property type="match status" value="1"/>
</dbReference>